<sequence length="597" mass="65227">MAILSKTDILINGSRLNYYTNCSLFQEIGEHHMMEVHCMLETIQNFCNSNSQEIDDLLGAVITIETKSYADIDFHGELKFKGIITGLSYRKGLNSSEGDFVIIKATSPTILADDGPHNTSYTDMSFVDIMEENFNGYDKSKLEINTSNSKLSEPLSYTVQYNESCFNFAKRMAARNGEWIYYNGEELVFGIDKDSDELNLVLGRDLMDFNTSLTPMPQNFNYYTNDYLTNNIHLSDSSSASTSSEGSFGVVNDKAKEIFTKPTQVWINISDDSESKNRIDSLMKLQQESLQSNQIKVSGTSDNPGVMLASTIKISNEVYRVIRVTHAYSGTGDYENYFEAISVNIDTYPKTNVNAFPIAYSQTAKVIENHDPEGMGRIKVQLPWQQPDGLTTPWIRYLAPSASPGQGFFFIPEIDDEVMVDFEGGNAECPYAMGGLFNSDATPPEGSSNSNNYMKILQGKSGALFKINDEDGSITIQDKAGSSIVMDGSGDIVITAAESLMVTAGKEVSTSSSEDTLITSGKKIEMTSSDKASVVSGKDVLIEGAVGVTIKDSVKIDINAPNVASKADIGLKLEGTTVDVNGKATTNVKGGLLNLNC</sequence>
<dbReference type="Pfam" id="PF04717">
    <property type="entry name" value="Phage_base_V"/>
    <property type="match status" value="1"/>
</dbReference>
<dbReference type="Pfam" id="PF05954">
    <property type="entry name" value="Phage_GPD"/>
    <property type="match status" value="1"/>
</dbReference>
<protein>
    <submittedName>
        <fullName evidence="2">Type VI secretion system Vgr family protein</fullName>
    </submittedName>
</protein>
<dbReference type="SUPFAM" id="SSF69279">
    <property type="entry name" value="Phage tail proteins"/>
    <property type="match status" value="1"/>
</dbReference>
<evidence type="ECO:0000313" key="3">
    <source>
        <dbReference type="Proteomes" id="UP001597476"/>
    </source>
</evidence>
<dbReference type="EMBL" id="JBHULY010000016">
    <property type="protein sequence ID" value="MFD2726301.1"/>
    <property type="molecule type" value="Genomic_DNA"/>
</dbReference>
<gene>
    <name evidence="2" type="ORF">ACFSR8_08750</name>
</gene>
<evidence type="ECO:0000259" key="1">
    <source>
        <dbReference type="Pfam" id="PF04717"/>
    </source>
</evidence>
<comment type="caution">
    <text evidence="2">The sequence shown here is derived from an EMBL/GenBank/DDBJ whole genome shotgun (WGS) entry which is preliminary data.</text>
</comment>
<keyword evidence="3" id="KW-1185">Reference proteome</keyword>
<dbReference type="SUPFAM" id="SSF69255">
    <property type="entry name" value="gp5 N-terminal domain-like"/>
    <property type="match status" value="1"/>
</dbReference>
<dbReference type="RefSeq" id="WP_380291105.1">
    <property type="nucleotide sequence ID" value="NZ_JBHULY010000016.1"/>
</dbReference>
<reference evidence="3" key="1">
    <citation type="journal article" date="2019" name="Int. J. Syst. Evol. Microbiol.">
        <title>The Global Catalogue of Microorganisms (GCM) 10K type strain sequencing project: providing services to taxonomists for standard genome sequencing and annotation.</title>
        <authorList>
            <consortium name="The Broad Institute Genomics Platform"/>
            <consortium name="The Broad Institute Genome Sequencing Center for Infectious Disease"/>
            <person name="Wu L."/>
            <person name="Ma J."/>
        </authorList>
    </citation>
    <scope>NUCLEOTIDE SEQUENCE [LARGE SCALE GENOMIC DNA]</scope>
    <source>
        <strain evidence="3">KCTC 42398</strain>
    </source>
</reference>
<dbReference type="Gene3D" id="3.55.50.10">
    <property type="entry name" value="Baseplate protein-like domains"/>
    <property type="match status" value="1"/>
</dbReference>
<dbReference type="InterPro" id="IPR037026">
    <property type="entry name" value="Vgr_OB-fold_dom_sf"/>
</dbReference>
<name>A0ABW5TBB0_9FLAO</name>
<dbReference type="Gene3D" id="4.10.220.110">
    <property type="match status" value="1"/>
</dbReference>
<accession>A0ABW5TBB0</accession>
<evidence type="ECO:0000313" key="2">
    <source>
        <dbReference type="EMBL" id="MFD2726301.1"/>
    </source>
</evidence>
<organism evidence="2 3">
    <name type="scientific">Hyunsoonleella rubra</name>
    <dbReference type="NCBI Taxonomy" id="1737062"/>
    <lineage>
        <taxon>Bacteria</taxon>
        <taxon>Pseudomonadati</taxon>
        <taxon>Bacteroidota</taxon>
        <taxon>Flavobacteriia</taxon>
        <taxon>Flavobacteriales</taxon>
        <taxon>Flavobacteriaceae</taxon>
    </lineage>
</organism>
<dbReference type="Gene3D" id="2.40.50.230">
    <property type="entry name" value="Gp5 N-terminal domain"/>
    <property type="match status" value="1"/>
</dbReference>
<dbReference type="InterPro" id="IPR006531">
    <property type="entry name" value="Gp5/Vgr_OB"/>
</dbReference>
<dbReference type="SUPFAM" id="SSF69349">
    <property type="entry name" value="Phage fibre proteins"/>
    <property type="match status" value="1"/>
</dbReference>
<dbReference type="Proteomes" id="UP001597476">
    <property type="component" value="Unassembled WGS sequence"/>
</dbReference>
<proteinExistence type="predicted"/>
<dbReference type="Gene3D" id="2.30.110.50">
    <property type="match status" value="1"/>
</dbReference>
<feature type="domain" description="Gp5/Type VI secretion system Vgr protein OB-fold" evidence="1">
    <location>
        <begin position="363"/>
        <end position="437"/>
    </location>
</feature>